<name>A0ACC0BTU3_CATRO</name>
<gene>
    <name evidence="1" type="ORF">M9H77_06969</name>
</gene>
<dbReference type="EMBL" id="CM044702">
    <property type="protein sequence ID" value="KAI5676019.1"/>
    <property type="molecule type" value="Genomic_DNA"/>
</dbReference>
<comment type="caution">
    <text evidence="1">The sequence shown here is derived from an EMBL/GenBank/DDBJ whole genome shotgun (WGS) entry which is preliminary data.</text>
</comment>
<dbReference type="Proteomes" id="UP001060085">
    <property type="component" value="Linkage Group LG02"/>
</dbReference>
<accession>A0ACC0BTU3</accession>
<evidence type="ECO:0000313" key="1">
    <source>
        <dbReference type="EMBL" id="KAI5676019.1"/>
    </source>
</evidence>
<keyword evidence="2" id="KW-1185">Reference proteome</keyword>
<reference evidence="2" key="1">
    <citation type="journal article" date="2023" name="Nat. Plants">
        <title>Single-cell RNA sequencing provides a high-resolution roadmap for understanding the multicellular compartmentation of specialized metabolism.</title>
        <authorList>
            <person name="Sun S."/>
            <person name="Shen X."/>
            <person name="Li Y."/>
            <person name="Li Y."/>
            <person name="Wang S."/>
            <person name="Li R."/>
            <person name="Zhang H."/>
            <person name="Shen G."/>
            <person name="Guo B."/>
            <person name="Wei J."/>
            <person name="Xu J."/>
            <person name="St-Pierre B."/>
            <person name="Chen S."/>
            <person name="Sun C."/>
        </authorList>
    </citation>
    <scope>NUCLEOTIDE SEQUENCE [LARGE SCALE GENOMIC DNA]</scope>
</reference>
<protein>
    <submittedName>
        <fullName evidence="1">Uncharacterized protein</fullName>
    </submittedName>
</protein>
<evidence type="ECO:0000313" key="2">
    <source>
        <dbReference type="Proteomes" id="UP001060085"/>
    </source>
</evidence>
<proteinExistence type="predicted"/>
<sequence length="324" mass="35099">MIVAEAVEQVVKYEAALVLGAKVLLLLVATTLSTPAQVPSTEIKKEQITNPLAKFLVKGIMLLLNAGIDLIIHISQTFPQALVALNLSNNDLSLYTDLEATLHMTNDAVMLYDLKLYKVNDGIYVGNGNKLTITHTSETCMGKLNLRDVLVFQTKKNLVSFHKSTADDTISPSPTRIDTKVASTTAIFTVDDITPSVNSNTPVVNYAPTGTSTFSPDTAYTVNEDGITVDTDNAPTVDNITRSTDAAVTVNSSDLTIDAASLSIDVDSTKEDTLPITLRHHCQALKVPRWVEATKEELEALHSNRTWSLVSQPTTTNVVGSKWV</sequence>
<organism evidence="1 2">
    <name type="scientific">Catharanthus roseus</name>
    <name type="common">Madagascar periwinkle</name>
    <name type="synonym">Vinca rosea</name>
    <dbReference type="NCBI Taxonomy" id="4058"/>
    <lineage>
        <taxon>Eukaryota</taxon>
        <taxon>Viridiplantae</taxon>
        <taxon>Streptophyta</taxon>
        <taxon>Embryophyta</taxon>
        <taxon>Tracheophyta</taxon>
        <taxon>Spermatophyta</taxon>
        <taxon>Magnoliopsida</taxon>
        <taxon>eudicotyledons</taxon>
        <taxon>Gunneridae</taxon>
        <taxon>Pentapetalae</taxon>
        <taxon>asterids</taxon>
        <taxon>lamiids</taxon>
        <taxon>Gentianales</taxon>
        <taxon>Apocynaceae</taxon>
        <taxon>Rauvolfioideae</taxon>
        <taxon>Vinceae</taxon>
        <taxon>Catharanthinae</taxon>
        <taxon>Catharanthus</taxon>
    </lineage>
</organism>